<dbReference type="STRING" id="39490.ERS852448_00030"/>
<dbReference type="EMBL" id="CYYA01000001">
    <property type="protein sequence ID" value="CUM69496.1"/>
    <property type="molecule type" value="Genomic_DNA"/>
</dbReference>
<dbReference type="EMBL" id="WKRA01000041">
    <property type="protein sequence ID" value="MSD17370.1"/>
    <property type="molecule type" value="Genomic_DNA"/>
</dbReference>
<sequence length="125" mass="14553">MNFIDKALAEFTNGEDFVQKMADIYEYPEVREELANYPTWIRNIITVIDYDTELAMDGLEFKSYRNVIDALTDIGVTTEAQVLIELESDMSQDGIDSCYSKLALNNDYEAFWDKIYLYADKNMKQ</sequence>
<evidence type="ECO:0000313" key="2">
    <source>
        <dbReference type="EMBL" id="MSD17370.1"/>
    </source>
</evidence>
<accession>A0A173QVF2</accession>
<name>A0A173QVF2_EUBRA</name>
<proteinExistence type="predicted"/>
<evidence type="ECO:0000313" key="4">
    <source>
        <dbReference type="Proteomes" id="UP000431304"/>
    </source>
</evidence>
<organism evidence="1 3">
    <name type="scientific">Eubacterium ramulus</name>
    <dbReference type="NCBI Taxonomy" id="39490"/>
    <lineage>
        <taxon>Bacteria</taxon>
        <taxon>Bacillati</taxon>
        <taxon>Bacillota</taxon>
        <taxon>Clostridia</taxon>
        <taxon>Eubacteriales</taxon>
        <taxon>Eubacteriaceae</taxon>
        <taxon>Eubacterium</taxon>
    </lineage>
</organism>
<reference evidence="1 3" key="1">
    <citation type="submission" date="2015-09" db="EMBL/GenBank/DDBJ databases">
        <authorList>
            <consortium name="Pathogen Informatics"/>
        </authorList>
    </citation>
    <scope>NUCLEOTIDE SEQUENCE [LARGE SCALE GENOMIC DNA]</scope>
    <source>
        <strain evidence="1 3">2789STDY5608891</strain>
    </source>
</reference>
<evidence type="ECO:0000313" key="3">
    <source>
        <dbReference type="Proteomes" id="UP000095492"/>
    </source>
</evidence>
<reference evidence="2 4" key="2">
    <citation type="journal article" date="2019" name="Nat. Med.">
        <title>A library of human gut bacterial isolates paired with longitudinal multiomics data enables mechanistic microbiome research.</title>
        <authorList>
            <person name="Poyet M."/>
            <person name="Groussin M."/>
            <person name="Gibbons S.M."/>
            <person name="Avila-Pacheco J."/>
            <person name="Jiang X."/>
            <person name="Kearney S.M."/>
            <person name="Perrotta A.R."/>
            <person name="Berdy B."/>
            <person name="Zhao S."/>
            <person name="Lieberman T.D."/>
            <person name="Swanson P.K."/>
            <person name="Smith M."/>
            <person name="Roesemann S."/>
            <person name="Alexander J.E."/>
            <person name="Rich S.A."/>
            <person name="Livny J."/>
            <person name="Vlamakis H."/>
            <person name="Clish C."/>
            <person name="Bullock K."/>
            <person name="Deik A."/>
            <person name="Scott J."/>
            <person name="Pierce K.A."/>
            <person name="Xavier R.J."/>
            <person name="Alm E.J."/>
        </authorList>
    </citation>
    <scope>NUCLEOTIDE SEQUENCE [LARGE SCALE GENOMIC DNA]</scope>
    <source>
        <strain evidence="2 4">BIOML-A3</strain>
    </source>
</reference>
<dbReference type="GeneID" id="97390616"/>
<dbReference type="RefSeq" id="WP_055288786.1">
    <property type="nucleotide sequence ID" value="NZ_CP173382.1"/>
</dbReference>
<dbReference type="AlphaFoldDB" id="A0A173QVF2"/>
<dbReference type="Proteomes" id="UP000431304">
    <property type="component" value="Unassembled WGS sequence"/>
</dbReference>
<dbReference type="OrthoDB" id="1651364at2"/>
<gene>
    <name evidence="1" type="ORF">ERS852448_00030</name>
    <name evidence="2" type="ORF">GKE72_15180</name>
</gene>
<dbReference type="Proteomes" id="UP000095492">
    <property type="component" value="Unassembled WGS sequence"/>
</dbReference>
<evidence type="ECO:0000313" key="1">
    <source>
        <dbReference type="EMBL" id="CUM69496.1"/>
    </source>
</evidence>
<protein>
    <submittedName>
        <fullName evidence="1">Uncharacterized protein</fullName>
    </submittedName>
</protein>